<reference evidence="2 3" key="1">
    <citation type="submission" date="2021-02" db="EMBL/GenBank/DDBJ databases">
        <title>A novel species of genus Amphritea isolated from a fishpond in China.</title>
        <authorList>
            <person name="Lu H."/>
        </authorList>
    </citation>
    <scope>NUCLEOTIDE SEQUENCE [LARGE SCALE GENOMIC DNA]</scope>
    <source>
        <strain evidence="2 3">RP18W</strain>
    </source>
</reference>
<evidence type="ECO:0000313" key="3">
    <source>
        <dbReference type="Proteomes" id="UP000760472"/>
    </source>
</evidence>
<evidence type="ECO:0000313" key="2">
    <source>
        <dbReference type="EMBL" id="MBN0988340.1"/>
    </source>
</evidence>
<dbReference type="PANTHER" id="PTHR30024:SF48">
    <property type="entry name" value="ABC TRANSPORTER SUBSTRATE-BINDING PROTEIN"/>
    <property type="match status" value="1"/>
</dbReference>
<sequence length="383" mass="42140">MNKVSPFDLLLGNAVMKIVISVVSSVSLFSQIKNVLLRDALINKGKAVGVALSLIVAGLLPCAGALAEALPSVRVAVLQFGTVNWEMDVIRHHGLDKKYHFSLDVTPVAGKNASAVALQSGAVDLIYSDWVWVNRQRFNQRMFGFSPVSAATGGLYAQPQSPISSVKDIEGVRLGVAGGSVDKSWLLLQAYSKQVLGKNLSEVVEPVFAAPPLLNKLMYDGKLPLSLNFWHYCARLEARGFKPVISVDEMIRGLGIGHQVPMLGWVFEEPWRQQHSELLGNFLKASREARDILLTSDDEWLRIRDLTRAEDDQIFMALKKGYRSGVQLNFGKAELDALEDLYDFMLREGGTELTGGADKLDRALFWITTADAGVKQVDDREGP</sequence>
<gene>
    <name evidence="2" type="ORF">JW498_13285</name>
</gene>
<evidence type="ECO:0000256" key="1">
    <source>
        <dbReference type="SAM" id="Phobius"/>
    </source>
</evidence>
<keyword evidence="1" id="KW-0812">Transmembrane</keyword>
<dbReference type="PANTHER" id="PTHR30024">
    <property type="entry name" value="ALIPHATIC SULFONATES-BINDING PROTEIN-RELATED"/>
    <property type="match status" value="1"/>
</dbReference>
<dbReference type="EMBL" id="JAFFZP010000020">
    <property type="protein sequence ID" value="MBN0988340.1"/>
    <property type="molecule type" value="Genomic_DNA"/>
</dbReference>
<keyword evidence="1" id="KW-1133">Transmembrane helix</keyword>
<keyword evidence="1" id="KW-0472">Membrane</keyword>
<name>A0ABS2W9F6_9GAMM</name>
<keyword evidence="3" id="KW-1185">Reference proteome</keyword>
<protein>
    <submittedName>
        <fullName evidence="2">ABC transporter substrate-binding protein</fullName>
    </submittedName>
</protein>
<dbReference type="RefSeq" id="WP_205209135.1">
    <property type="nucleotide sequence ID" value="NZ_JAFFZO010000004.1"/>
</dbReference>
<dbReference type="SUPFAM" id="SSF53850">
    <property type="entry name" value="Periplasmic binding protein-like II"/>
    <property type="match status" value="1"/>
</dbReference>
<dbReference type="Gene3D" id="3.40.190.10">
    <property type="entry name" value="Periplasmic binding protein-like II"/>
    <property type="match status" value="2"/>
</dbReference>
<comment type="caution">
    <text evidence="2">The sequence shown here is derived from an EMBL/GenBank/DDBJ whole genome shotgun (WGS) entry which is preliminary data.</text>
</comment>
<proteinExistence type="predicted"/>
<dbReference type="Proteomes" id="UP000760472">
    <property type="component" value="Unassembled WGS sequence"/>
</dbReference>
<feature type="transmembrane region" description="Helical" evidence="1">
    <location>
        <begin position="48"/>
        <end position="67"/>
    </location>
</feature>
<organism evidence="2 3">
    <name type="scientific">Amphritea pacifica</name>
    <dbReference type="NCBI Taxonomy" id="2811233"/>
    <lineage>
        <taxon>Bacteria</taxon>
        <taxon>Pseudomonadati</taxon>
        <taxon>Pseudomonadota</taxon>
        <taxon>Gammaproteobacteria</taxon>
        <taxon>Oceanospirillales</taxon>
        <taxon>Oceanospirillaceae</taxon>
        <taxon>Amphritea</taxon>
    </lineage>
</organism>
<accession>A0ABS2W9F6</accession>
<feature type="transmembrane region" description="Helical" evidence="1">
    <location>
        <begin position="14"/>
        <end position="36"/>
    </location>
</feature>